<dbReference type="InterPro" id="IPR049720">
    <property type="entry name" value="EF1B_bsu/dsu"/>
</dbReference>
<evidence type="ECO:0008006" key="11">
    <source>
        <dbReference type="Google" id="ProtNLM"/>
    </source>
</evidence>
<comment type="similarity">
    <text evidence="1 4">Belongs to the EF-1-beta/EF-1-delta family.</text>
</comment>
<protein>
    <recommendedName>
        <fullName evidence="11">Elongation factor 1-delta</fullName>
    </recommendedName>
</protein>
<keyword evidence="2 4" id="KW-0251">Elongation factor</keyword>
<dbReference type="Gene3D" id="3.30.70.60">
    <property type="match status" value="1"/>
</dbReference>
<evidence type="ECO:0000259" key="8">
    <source>
        <dbReference type="SMART" id="SM01182"/>
    </source>
</evidence>
<evidence type="ECO:0000256" key="4">
    <source>
        <dbReference type="RuleBase" id="RU003791"/>
    </source>
</evidence>
<dbReference type="Proteomes" id="UP001234178">
    <property type="component" value="Unassembled WGS sequence"/>
</dbReference>
<name>A0ABQ9YZ53_9CRUS</name>
<dbReference type="PANTHER" id="PTHR11595:SF26">
    <property type="entry name" value="ELONGATION FACTOR 1-DELTA"/>
    <property type="match status" value="1"/>
</dbReference>
<dbReference type="EMBL" id="JAOYFB010000002">
    <property type="protein sequence ID" value="KAK4005885.1"/>
    <property type="molecule type" value="Genomic_DNA"/>
</dbReference>
<evidence type="ECO:0000313" key="10">
    <source>
        <dbReference type="Proteomes" id="UP001234178"/>
    </source>
</evidence>
<dbReference type="Pfam" id="PF00736">
    <property type="entry name" value="EF1_GNE"/>
    <property type="match status" value="1"/>
</dbReference>
<keyword evidence="10" id="KW-1185">Reference proteome</keyword>
<dbReference type="PROSITE" id="PS00824">
    <property type="entry name" value="EF1BD_1"/>
    <property type="match status" value="1"/>
</dbReference>
<dbReference type="InterPro" id="IPR014717">
    <property type="entry name" value="Transl_elong_EF1B/ribsomal_bS6"/>
</dbReference>
<proteinExistence type="inferred from homology"/>
<dbReference type="Pfam" id="PF10587">
    <property type="entry name" value="EF-1_beta_acid"/>
    <property type="match status" value="1"/>
</dbReference>
<dbReference type="SUPFAM" id="SSF54984">
    <property type="entry name" value="eEF-1beta-like"/>
    <property type="match status" value="1"/>
</dbReference>
<evidence type="ECO:0000313" key="9">
    <source>
        <dbReference type="EMBL" id="KAK4005885.1"/>
    </source>
</evidence>
<feature type="domain" description="Elongation factor 1 beta central acidic region eukaryote" evidence="8">
    <location>
        <begin position="122"/>
        <end position="147"/>
    </location>
</feature>
<dbReference type="SMART" id="SM01182">
    <property type="entry name" value="EF-1_beta_acid"/>
    <property type="match status" value="1"/>
</dbReference>
<evidence type="ECO:0000259" key="7">
    <source>
        <dbReference type="SMART" id="SM00888"/>
    </source>
</evidence>
<keyword evidence="3 4" id="KW-0648">Protein biosynthesis</keyword>
<keyword evidence="5" id="KW-0175">Coiled coil</keyword>
<feature type="region of interest" description="Disordered" evidence="6">
    <location>
        <begin position="87"/>
        <end position="130"/>
    </location>
</feature>
<evidence type="ECO:0000256" key="5">
    <source>
        <dbReference type="SAM" id="Coils"/>
    </source>
</evidence>
<dbReference type="SMART" id="SM00888">
    <property type="entry name" value="EF1_GNE"/>
    <property type="match status" value="1"/>
</dbReference>
<dbReference type="InterPro" id="IPR014038">
    <property type="entry name" value="EF1B_bsu/dsu_GNE"/>
</dbReference>
<dbReference type="PANTHER" id="PTHR11595">
    <property type="entry name" value="EF-HAND AND COILED-COIL DOMAIN-CONTAINING FAMILY MEMBER"/>
    <property type="match status" value="1"/>
</dbReference>
<evidence type="ECO:0000256" key="6">
    <source>
        <dbReference type="SAM" id="MobiDB-lite"/>
    </source>
</evidence>
<feature type="compositionally biased region" description="Acidic residues" evidence="6">
    <location>
        <begin position="113"/>
        <end position="130"/>
    </location>
</feature>
<feature type="coiled-coil region" evidence="5">
    <location>
        <begin position="48"/>
        <end position="75"/>
    </location>
</feature>
<dbReference type="CDD" id="cd00292">
    <property type="entry name" value="EF1B"/>
    <property type="match status" value="1"/>
</dbReference>
<sequence length="242" mass="27149">MVNYTATEALSHESVWYEKFRYEDAERHLQEYLAKVEDLPSSGSAVLSSNLTSRLQQLEEENKDLKKVTDDLRSLVLSLESRVKNLESSKPASQAQVSTAPKPVASEVKATAADDDDDDVDLFGSDDEDEEAERIKQERVAAYAAKKSKKPALIAKSNIILDVKPWDDETDMAEMERRVREIKSDGLLWGTSKLVPLAYGIKKLQISTVVEDDKVSVDWLTETIQEIEDLVQSVDIAAFNKI</sequence>
<feature type="compositionally biased region" description="Polar residues" evidence="6">
    <location>
        <begin position="88"/>
        <end position="99"/>
    </location>
</feature>
<organism evidence="9 10">
    <name type="scientific">Daphnia magna</name>
    <dbReference type="NCBI Taxonomy" id="35525"/>
    <lineage>
        <taxon>Eukaryota</taxon>
        <taxon>Metazoa</taxon>
        <taxon>Ecdysozoa</taxon>
        <taxon>Arthropoda</taxon>
        <taxon>Crustacea</taxon>
        <taxon>Branchiopoda</taxon>
        <taxon>Diplostraca</taxon>
        <taxon>Cladocera</taxon>
        <taxon>Anomopoda</taxon>
        <taxon>Daphniidae</taxon>
        <taxon>Daphnia</taxon>
    </lineage>
</organism>
<feature type="domain" description="Translation elongation factor EF1B beta/delta subunit guanine nucleotide exchange" evidence="7">
    <location>
        <begin position="156"/>
        <end position="242"/>
    </location>
</feature>
<evidence type="ECO:0000256" key="3">
    <source>
        <dbReference type="ARBA" id="ARBA00022917"/>
    </source>
</evidence>
<accession>A0ABQ9YZ53</accession>
<comment type="caution">
    <text evidence="9">The sequence shown here is derived from an EMBL/GenBank/DDBJ whole genome shotgun (WGS) entry which is preliminary data.</text>
</comment>
<dbReference type="InterPro" id="IPR036219">
    <property type="entry name" value="eEF-1beta-like_sf"/>
</dbReference>
<dbReference type="PROSITE" id="PS00825">
    <property type="entry name" value="EF1BD_2"/>
    <property type="match status" value="1"/>
</dbReference>
<dbReference type="InterPro" id="IPR018940">
    <property type="entry name" value="EF-1_beta_acid_region_euk"/>
</dbReference>
<reference evidence="9 10" key="1">
    <citation type="journal article" date="2023" name="Nucleic Acids Res.">
        <title>The hologenome of Daphnia magna reveals possible DNA methylation and microbiome-mediated evolution of the host genome.</title>
        <authorList>
            <person name="Chaturvedi A."/>
            <person name="Li X."/>
            <person name="Dhandapani V."/>
            <person name="Marshall H."/>
            <person name="Kissane S."/>
            <person name="Cuenca-Cambronero M."/>
            <person name="Asole G."/>
            <person name="Calvet F."/>
            <person name="Ruiz-Romero M."/>
            <person name="Marangio P."/>
            <person name="Guigo R."/>
            <person name="Rago D."/>
            <person name="Mirbahai L."/>
            <person name="Eastwood N."/>
            <person name="Colbourne J.K."/>
            <person name="Zhou J."/>
            <person name="Mallon E."/>
            <person name="Orsini L."/>
        </authorList>
    </citation>
    <scope>NUCLEOTIDE SEQUENCE [LARGE SCALE GENOMIC DNA]</scope>
    <source>
        <strain evidence="9">LRV0_1</strain>
    </source>
</reference>
<dbReference type="InterPro" id="IPR001326">
    <property type="entry name" value="Transl_elong_EF1B_B/D_CS"/>
</dbReference>
<evidence type="ECO:0000256" key="2">
    <source>
        <dbReference type="ARBA" id="ARBA00022768"/>
    </source>
</evidence>
<gene>
    <name evidence="9" type="ORF">OUZ56_011009</name>
</gene>
<evidence type="ECO:0000256" key="1">
    <source>
        <dbReference type="ARBA" id="ARBA00007411"/>
    </source>
</evidence>